<evidence type="ECO:0000256" key="4">
    <source>
        <dbReference type="ARBA" id="ARBA00022490"/>
    </source>
</evidence>
<dbReference type="SUPFAM" id="SSF58014">
    <property type="entry name" value="Coiled-coil domain of nucleotide exchange factor GrpE"/>
    <property type="match status" value="1"/>
</dbReference>
<dbReference type="RefSeq" id="WP_113804947.1">
    <property type="nucleotide sequence ID" value="NZ_QOCW01000004.1"/>
</dbReference>
<evidence type="ECO:0000313" key="15">
    <source>
        <dbReference type="Proteomes" id="UP000253314"/>
    </source>
</evidence>
<dbReference type="PANTHER" id="PTHR21237:SF23">
    <property type="entry name" value="GRPE PROTEIN HOMOLOG, MITOCHONDRIAL"/>
    <property type="match status" value="1"/>
</dbReference>
<accession>A0A366XZD2</accession>
<dbReference type="Gene3D" id="3.90.20.20">
    <property type="match status" value="1"/>
</dbReference>
<evidence type="ECO:0000256" key="11">
    <source>
        <dbReference type="RuleBase" id="RU000639"/>
    </source>
</evidence>
<dbReference type="OrthoDB" id="9812586at2"/>
<dbReference type="PRINTS" id="PR00773">
    <property type="entry name" value="GRPEPROTEIN"/>
</dbReference>
<organism evidence="14 15">
    <name type="scientific">Bacillus taeanensis</name>
    <dbReference type="NCBI Taxonomy" id="273032"/>
    <lineage>
        <taxon>Bacteria</taxon>
        <taxon>Bacillati</taxon>
        <taxon>Bacillota</taxon>
        <taxon>Bacilli</taxon>
        <taxon>Bacillales</taxon>
        <taxon>Bacillaceae</taxon>
        <taxon>Bacillus</taxon>
    </lineage>
</organism>
<dbReference type="Pfam" id="PF01025">
    <property type="entry name" value="GrpE"/>
    <property type="match status" value="1"/>
</dbReference>
<dbReference type="AlphaFoldDB" id="A0A366XZD2"/>
<comment type="similarity">
    <text evidence="2 10 12">Belongs to the GrpE family.</text>
</comment>
<reference evidence="14 15" key="1">
    <citation type="submission" date="2018-07" db="EMBL/GenBank/DDBJ databases">
        <title>Lottiidibacillus patelloidae gen. nov., sp. nov., isolated from the intestinal tract of a marine limpet and the reclassification of B. taeanensis BH030017T, B. algicola KMM 3737T and B. hwajinpoensis SW-72T as genus Lottiidibacillus.</title>
        <authorList>
            <person name="Liu R."/>
            <person name="Huang Z."/>
        </authorList>
    </citation>
    <scope>NUCLEOTIDE SEQUENCE [LARGE SCALE GENOMIC DNA]</scope>
    <source>
        <strain evidence="14 15">BH030017</strain>
    </source>
</reference>
<dbReference type="Gene3D" id="2.30.22.10">
    <property type="entry name" value="Head domain of nucleotide exchange factor GrpE"/>
    <property type="match status" value="1"/>
</dbReference>
<dbReference type="NCBIfam" id="NF010738">
    <property type="entry name" value="PRK14140.1"/>
    <property type="match status" value="1"/>
</dbReference>
<dbReference type="InterPro" id="IPR000740">
    <property type="entry name" value="GrpE"/>
</dbReference>
<gene>
    <name evidence="10" type="primary">grpE</name>
    <name evidence="14" type="ORF">DS031_05575</name>
</gene>
<evidence type="ECO:0000256" key="7">
    <source>
        <dbReference type="ARBA" id="ARBA00053401"/>
    </source>
</evidence>
<dbReference type="CDD" id="cd00446">
    <property type="entry name" value="GrpE"/>
    <property type="match status" value="1"/>
</dbReference>
<dbReference type="SUPFAM" id="SSF51064">
    <property type="entry name" value="Head domain of nucleotide exchange factor GrpE"/>
    <property type="match status" value="1"/>
</dbReference>
<keyword evidence="5 10" id="KW-0346">Stress response</keyword>
<feature type="compositionally biased region" description="Acidic residues" evidence="13">
    <location>
        <begin position="33"/>
        <end position="43"/>
    </location>
</feature>
<dbReference type="InterPro" id="IPR009012">
    <property type="entry name" value="GrpE_head"/>
</dbReference>
<comment type="subcellular location">
    <subcellularLocation>
        <location evidence="1 10">Cytoplasm</location>
    </subcellularLocation>
</comment>
<dbReference type="Proteomes" id="UP000253314">
    <property type="component" value="Unassembled WGS sequence"/>
</dbReference>
<dbReference type="GO" id="GO:0051087">
    <property type="term" value="F:protein-folding chaperone binding"/>
    <property type="evidence" value="ECO:0007669"/>
    <property type="project" value="InterPro"/>
</dbReference>
<dbReference type="GO" id="GO:0000774">
    <property type="term" value="F:adenyl-nucleotide exchange factor activity"/>
    <property type="evidence" value="ECO:0007669"/>
    <property type="project" value="InterPro"/>
</dbReference>
<keyword evidence="15" id="KW-1185">Reference proteome</keyword>
<dbReference type="GO" id="GO:0042803">
    <property type="term" value="F:protein homodimerization activity"/>
    <property type="evidence" value="ECO:0007669"/>
    <property type="project" value="InterPro"/>
</dbReference>
<dbReference type="PROSITE" id="PS01071">
    <property type="entry name" value="GRPE"/>
    <property type="match status" value="1"/>
</dbReference>
<dbReference type="HAMAP" id="MF_01151">
    <property type="entry name" value="GrpE"/>
    <property type="match status" value="1"/>
</dbReference>
<evidence type="ECO:0000256" key="9">
    <source>
        <dbReference type="ARBA" id="ARBA00076414"/>
    </source>
</evidence>
<keyword evidence="6 10" id="KW-0143">Chaperone</keyword>
<comment type="caution">
    <text evidence="14">The sequence shown here is derived from an EMBL/GenBank/DDBJ whole genome shotgun (WGS) entry which is preliminary data.</text>
</comment>
<evidence type="ECO:0000256" key="8">
    <source>
        <dbReference type="ARBA" id="ARBA00072274"/>
    </source>
</evidence>
<evidence type="ECO:0000256" key="6">
    <source>
        <dbReference type="ARBA" id="ARBA00023186"/>
    </source>
</evidence>
<dbReference type="GO" id="GO:0005737">
    <property type="term" value="C:cytoplasm"/>
    <property type="evidence" value="ECO:0007669"/>
    <property type="project" value="UniProtKB-SubCell"/>
</dbReference>
<dbReference type="GO" id="GO:0006457">
    <property type="term" value="P:protein folding"/>
    <property type="evidence" value="ECO:0007669"/>
    <property type="project" value="InterPro"/>
</dbReference>
<evidence type="ECO:0000256" key="5">
    <source>
        <dbReference type="ARBA" id="ARBA00023016"/>
    </source>
</evidence>
<dbReference type="NCBIfam" id="NF010748">
    <property type="entry name" value="PRK14150.1"/>
    <property type="match status" value="1"/>
</dbReference>
<dbReference type="EMBL" id="QOCW01000004">
    <property type="protein sequence ID" value="RBW70495.1"/>
    <property type="molecule type" value="Genomic_DNA"/>
</dbReference>
<evidence type="ECO:0000256" key="12">
    <source>
        <dbReference type="RuleBase" id="RU004478"/>
    </source>
</evidence>
<name>A0A366XZD2_9BACI</name>
<evidence type="ECO:0000256" key="13">
    <source>
        <dbReference type="SAM" id="MobiDB-lite"/>
    </source>
</evidence>
<proteinExistence type="inferred from homology"/>
<dbReference type="PANTHER" id="PTHR21237">
    <property type="entry name" value="GRPE PROTEIN"/>
    <property type="match status" value="1"/>
</dbReference>
<feature type="region of interest" description="Disordered" evidence="13">
    <location>
        <begin position="1"/>
        <end position="47"/>
    </location>
</feature>
<evidence type="ECO:0000256" key="2">
    <source>
        <dbReference type="ARBA" id="ARBA00009054"/>
    </source>
</evidence>
<protein>
    <recommendedName>
        <fullName evidence="8 10">Protein GrpE</fullName>
    </recommendedName>
    <alternativeName>
        <fullName evidence="9 10">HSP-70 cofactor</fullName>
    </alternativeName>
</protein>
<comment type="subunit">
    <text evidence="3 10">Homodimer.</text>
</comment>
<comment type="function">
    <text evidence="7 10 11">Participates actively in the response to hyperosmotic and heat shock by preventing the aggregation of stress-denatured proteins, in association with DnaK and GrpE. It is the nucleotide exchange factor for DnaK and may function as a thermosensor. Unfolded proteins bind initially to DnaJ; upon interaction with the DnaJ-bound protein, DnaK hydrolyzes its bound ATP, resulting in the formation of a stable complex. GrpE releases ADP from DnaK; ATP binding to DnaK triggers the release of the substrate protein, thus completing the reaction cycle. Several rounds of ATP-dependent interactions between DnaJ, DnaK and GrpE are required for fully efficient folding.</text>
</comment>
<sequence>MENKQHETEEEVIDTAAESEQSDEKVDSADNVELIEESEETDQEKESLLAELEDTKTRLLRTQADFDNFRRRSRDEKAAAAKYRAKDLVESLLPVIDNFERALAVEVKDEQSKSVLQGMEMVYRQLKDALEKEGVEEINAVGESFDPHYHQAVMQVQSEDHESNTVIEVLQKGYQLKDRVIRPAMVKVSE</sequence>
<keyword evidence="4 10" id="KW-0963">Cytoplasm</keyword>
<dbReference type="FunFam" id="2.30.22.10:FF:000001">
    <property type="entry name" value="Protein GrpE"/>
    <property type="match status" value="1"/>
</dbReference>
<dbReference type="GO" id="GO:0051082">
    <property type="term" value="F:unfolded protein binding"/>
    <property type="evidence" value="ECO:0007669"/>
    <property type="project" value="TreeGrafter"/>
</dbReference>
<evidence type="ECO:0000256" key="1">
    <source>
        <dbReference type="ARBA" id="ARBA00004496"/>
    </source>
</evidence>
<evidence type="ECO:0000256" key="3">
    <source>
        <dbReference type="ARBA" id="ARBA00011738"/>
    </source>
</evidence>
<evidence type="ECO:0000256" key="10">
    <source>
        <dbReference type="HAMAP-Rule" id="MF_01151"/>
    </source>
</evidence>
<dbReference type="InterPro" id="IPR013805">
    <property type="entry name" value="GrpE_CC"/>
</dbReference>
<evidence type="ECO:0000313" key="14">
    <source>
        <dbReference type="EMBL" id="RBW70495.1"/>
    </source>
</evidence>